<feature type="transmembrane region" description="Helical" evidence="6">
    <location>
        <begin position="97"/>
        <end position="119"/>
    </location>
</feature>
<dbReference type="SUPFAM" id="SSF88723">
    <property type="entry name" value="PIN domain-like"/>
    <property type="match status" value="1"/>
</dbReference>
<feature type="transmembrane region" description="Helical" evidence="6">
    <location>
        <begin position="20"/>
        <end position="38"/>
    </location>
</feature>
<evidence type="ECO:0000256" key="2">
    <source>
        <dbReference type="ARBA" id="ARBA00022722"/>
    </source>
</evidence>
<feature type="region of interest" description="Disordered" evidence="5">
    <location>
        <begin position="367"/>
        <end position="389"/>
    </location>
</feature>
<dbReference type="Pfam" id="PF01938">
    <property type="entry name" value="TRAM"/>
    <property type="match status" value="1"/>
</dbReference>
<dbReference type="InterPro" id="IPR002792">
    <property type="entry name" value="TRAM_dom"/>
</dbReference>
<protein>
    <recommendedName>
        <fullName evidence="7">TRAM domain-containing protein</fullName>
    </recommendedName>
</protein>
<dbReference type="eggNOG" id="COG4956">
    <property type="taxonomic scope" value="Bacteria"/>
</dbReference>
<keyword evidence="6" id="KW-1133">Transmembrane helix</keyword>
<dbReference type="PANTHER" id="PTHR11603:SF147">
    <property type="entry name" value="MEMBRANE PROTEIN"/>
    <property type="match status" value="1"/>
</dbReference>
<name>Q7V8M2_PROMM</name>
<feature type="transmembrane region" description="Helical" evidence="6">
    <location>
        <begin position="58"/>
        <end position="77"/>
    </location>
</feature>
<accession>Q7V8M2</accession>
<proteinExistence type="predicted"/>
<reference evidence="8 9" key="1">
    <citation type="journal article" date="2003" name="Nature">
        <title>Genome divergence in two Prochlorococcus ecotypes reflects oceanic niche differentiation.</title>
        <authorList>
            <person name="Rocap G."/>
            <person name="Larimer F.W."/>
            <person name="Lamerdin J.E."/>
            <person name="Malfatti S."/>
            <person name="Chain P."/>
            <person name="Ahlgren N.A."/>
            <person name="Arellano A."/>
            <person name="Coleman M."/>
            <person name="Hauser L."/>
            <person name="Hess W.R."/>
            <person name="Johnson Z.I."/>
            <person name="Land M.L."/>
            <person name="Lindell D."/>
            <person name="Post A.F."/>
            <person name="Regala W."/>
            <person name="Shah M."/>
            <person name="Shaw S.L."/>
            <person name="Steglich C."/>
            <person name="Sullivan M.B."/>
            <person name="Ting C.S."/>
            <person name="Tolonen A."/>
            <person name="Webb E.A."/>
            <person name="Zinser E.R."/>
            <person name="Chisholm S.W."/>
        </authorList>
    </citation>
    <scope>NUCLEOTIDE SEQUENCE [LARGE SCALE GENOMIC DNA]</scope>
    <source>
        <strain evidence="9">MIT 9313</strain>
    </source>
</reference>
<feature type="domain" description="TRAM" evidence="7">
    <location>
        <begin position="304"/>
        <end position="365"/>
    </location>
</feature>
<evidence type="ECO:0000259" key="7">
    <source>
        <dbReference type="PROSITE" id="PS50926"/>
    </source>
</evidence>
<dbReference type="AlphaFoldDB" id="Q7V8M2"/>
<gene>
    <name evidence="8" type="ordered locus">PMT_0316</name>
</gene>
<evidence type="ECO:0000256" key="1">
    <source>
        <dbReference type="ARBA" id="ARBA00001946"/>
    </source>
</evidence>
<dbReference type="InterPro" id="IPR029060">
    <property type="entry name" value="PIN-like_dom_sf"/>
</dbReference>
<dbReference type="CDD" id="cd09877">
    <property type="entry name" value="PIN_YacL-like"/>
    <property type="match status" value="1"/>
</dbReference>
<organism evidence="8 9">
    <name type="scientific">Prochlorococcus marinus (strain MIT 9313)</name>
    <dbReference type="NCBI Taxonomy" id="74547"/>
    <lineage>
        <taxon>Bacteria</taxon>
        <taxon>Bacillati</taxon>
        <taxon>Cyanobacteriota</taxon>
        <taxon>Cyanophyceae</taxon>
        <taxon>Synechococcales</taxon>
        <taxon>Prochlorococcaceae</taxon>
        <taxon>Prochlorococcus</taxon>
    </lineage>
</organism>
<dbReference type="PANTHER" id="PTHR11603">
    <property type="entry name" value="AAA FAMILY ATPASE"/>
    <property type="match status" value="1"/>
</dbReference>
<dbReference type="PROSITE" id="PS50926">
    <property type="entry name" value="TRAM"/>
    <property type="match status" value="1"/>
</dbReference>
<dbReference type="SMART" id="SM00670">
    <property type="entry name" value="PINc"/>
    <property type="match status" value="1"/>
</dbReference>
<evidence type="ECO:0000256" key="4">
    <source>
        <dbReference type="ARBA" id="ARBA00022842"/>
    </source>
</evidence>
<keyword evidence="6" id="KW-0812">Transmembrane</keyword>
<dbReference type="HOGENOM" id="CLU_050839_0_1_3"/>
<keyword evidence="4" id="KW-0460">Magnesium</keyword>
<dbReference type="Proteomes" id="UP000001423">
    <property type="component" value="Chromosome"/>
</dbReference>
<dbReference type="Gene3D" id="3.40.50.1010">
    <property type="entry name" value="5'-nuclease"/>
    <property type="match status" value="1"/>
</dbReference>
<sequence>MVHAACIRSEQTRSDPMVDLLILVLFLISGAATGWLGVELLPERLLEQTINIDRLRLVLSGLSACFGLLAGFFFQRLRQRLMQQVRTMPTDLLVSRAVGLILGLLVANLLLAPILLLPLPFEVVLVKPLAAVLSNVFFGVLGYNLAEVHGRTLLRLFNPNSTEALLVADGVLTPATAKILDTSVIIDGRINGLLACGLLEGQAIVAQTVIDELQQLADSSNAEKRAKGRRGLKLLTELRETYGRRLVLNSTRYEGSGTDERLLKLTADTGGMLVTADYNLAQVAKVKDLKAINLSEIVIALRPEVQPGDELKLKIVKQGKEDNQGVGYLEDGTMVVVEGAREAIGKRLPVVVTGALQTPTGRMVFGRFEKNQPTRKSSKTTEHPPANPR</sequence>
<comment type="cofactor">
    <cofactor evidence="1">
        <name>Mg(2+)</name>
        <dbReference type="ChEBI" id="CHEBI:18420"/>
    </cofactor>
</comment>
<evidence type="ECO:0000256" key="5">
    <source>
        <dbReference type="SAM" id="MobiDB-lite"/>
    </source>
</evidence>
<dbReference type="GO" id="GO:0004518">
    <property type="term" value="F:nuclease activity"/>
    <property type="evidence" value="ECO:0007669"/>
    <property type="project" value="UniProtKB-KW"/>
</dbReference>
<dbReference type="GO" id="GO:0016787">
    <property type="term" value="F:hydrolase activity"/>
    <property type="evidence" value="ECO:0007669"/>
    <property type="project" value="UniProtKB-KW"/>
</dbReference>
<evidence type="ECO:0000256" key="6">
    <source>
        <dbReference type="SAM" id="Phobius"/>
    </source>
</evidence>
<dbReference type="InterPro" id="IPR002716">
    <property type="entry name" value="PIN_dom"/>
</dbReference>
<keyword evidence="6" id="KW-0472">Membrane</keyword>
<dbReference type="InterPro" id="IPR052041">
    <property type="entry name" value="Nucleic_acid_metab_PIN/TRAM"/>
</dbReference>
<dbReference type="RefSeq" id="WP_011129695.1">
    <property type="nucleotide sequence ID" value="NC_005071.1"/>
</dbReference>
<dbReference type="InterPro" id="IPR012340">
    <property type="entry name" value="NA-bd_OB-fold"/>
</dbReference>
<keyword evidence="3" id="KW-0378">Hydrolase</keyword>
<dbReference type="KEGG" id="pmt:PMT_0316"/>
<evidence type="ECO:0000256" key="3">
    <source>
        <dbReference type="ARBA" id="ARBA00022801"/>
    </source>
</evidence>
<evidence type="ECO:0000313" key="8">
    <source>
        <dbReference type="EMBL" id="CAE20491.1"/>
    </source>
</evidence>
<keyword evidence="2" id="KW-0540">Nuclease</keyword>
<dbReference type="OrthoDB" id="9780734at2"/>
<evidence type="ECO:0000313" key="9">
    <source>
        <dbReference type="Proteomes" id="UP000001423"/>
    </source>
</evidence>
<keyword evidence="9" id="KW-1185">Reference proteome</keyword>
<dbReference type="EMBL" id="BX548175">
    <property type="protein sequence ID" value="CAE20491.1"/>
    <property type="molecule type" value="Genomic_DNA"/>
</dbReference>
<dbReference type="Gene3D" id="2.40.50.140">
    <property type="entry name" value="Nucleic acid-binding proteins"/>
    <property type="match status" value="1"/>
</dbReference>